<evidence type="ECO:0000256" key="6">
    <source>
        <dbReference type="ARBA" id="ARBA00022989"/>
    </source>
</evidence>
<reference evidence="14 15" key="1">
    <citation type="submission" date="2020-04" db="EMBL/GenBank/DDBJ databases">
        <title>Description of novel Gluconacetobacter.</title>
        <authorList>
            <person name="Sombolestani A."/>
        </authorList>
    </citation>
    <scope>NUCLEOTIDE SEQUENCE [LARGE SCALE GENOMIC DNA]</scope>
    <source>
        <strain evidence="14 15">LMG 21312</strain>
    </source>
</reference>
<dbReference type="InterPro" id="IPR000067">
    <property type="entry name" value="FlgMring_FliF"/>
</dbReference>
<feature type="region of interest" description="Disordered" evidence="10">
    <location>
        <begin position="270"/>
        <end position="331"/>
    </location>
</feature>
<evidence type="ECO:0000256" key="4">
    <source>
        <dbReference type="ARBA" id="ARBA00022475"/>
    </source>
</evidence>
<evidence type="ECO:0000256" key="7">
    <source>
        <dbReference type="ARBA" id="ARBA00023136"/>
    </source>
</evidence>
<dbReference type="NCBIfam" id="TIGR00206">
    <property type="entry name" value="fliF"/>
    <property type="match status" value="1"/>
</dbReference>
<dbReference type="Proteomes" id="UP000561066">
    <property type="component" value="Unassembled WGS sequence"/>
</dbReference>
<evidence type="ECO:0000259" key="12">
    <source>
        <dbReference type="Pfam" id="PF01514"/>
    </source>
</evidence>
<feature type="compositionally biased region" description="Low complexity" evidence="10">
    <location>
        <begin position="306"/>
        <end position="317"/>
    </location>
</feature>
<evidence type="ECO:0000256" key="9">
    <source>
        <dbReference type="PIRNR" id="PIRNR004862"/>
    </source>
</evidence>
<keyword evidence="15" id="KW-1185">Reference proteome</keyword>
<dbReference type="InterPro" id="IPR043427">
    <property type="entry name" value="YscJ/FliF"/>
</dbReference>
<comment type="subcellular location">
    <subcellularLocation>
        <location evidence="1 9">Bacterial flagellum basal body</location>
    </subcellularLocation>
    <subcellularLocation>
        <location evidence="2">Cell membrane</location>
        <topology evidence="2">Multi-pass membrane protein</topology>
    </subcellularLocation>
</comment>
<dbReference type="GO" id="GO:0003774">
    <property type="term" value="F:cytoskeletal motor activity"/>
    <property type="evidence" value="ECO:0007669"/>
    <property type="project" value="InterPro"/>
</dbReference>
<name>A0A7W4P3I6_9PROT</name>
<dbReference type="Gene3D" id="3.30.300.30">
    <property type="match status" value="1"/>
</dbReference>
<dbReference type="EMBL" id="JABEQH010000010">
    <property type="protein sequence ID" value="MBB2176067.1"/>
    <property type="molecule type" value="Genomic_DNA"/>
</dbReference>
<evidence type="ECO:0000256" key="1">
    <source>
        <dbReference type="ARBA" id="ARBA00004117"/>
    </source>
</evidence>
<dbReference type="InterPro" id="IPR006182">
    <property type="entry name" value="FliF_N_dom"/>
</dbReference>
<evidence type="ECO:0000256" key="2">
    <source>
        <dbReference type="ARBA" id="ARBA00004651"/>
    </source>
</evidence>
<dbReference type="PANTHER" id="PTHR30046">
    <property type="entry name" value="FLAGELLAR M-RING PROTEIN"/>
    <property type="match status" value="1"/>
</dbReference>
<dbReference type="GO" id="GO:0009431">
    <property type="term" value="C:bacterial-type flagellum basal body, MS ring"/>
    <property type="evidence" value="ECO:0007669"/>
    <property type="project" value="InterPro"/>
</dbReference>
<evidence type="ECO:0000313" key="15">
    <source>
        <dbReference type="Proteomes" id="UP000561066"/>
    </source>
</evidence>
<dbReference type="Pfam" id="PF08345">
    <property type="entry name" value="YscJ_FliF_C"/>
    <property type="match status" value="1"/>
</dbReference>
<feature type="domain" description="Flagellar M-ring C-terminal" evidence="13">
    <location>
        <begin position="247"/>
        <end position="407"/>
    </location>
</feature>
<comment type="function">
    <text evidence="9">The M ring may be actively involved in energy transduction.</text>
</comment>
<feature type="transmembrane region" description="Helical" evidence="11">
    <location>
        <begin position="428"/>
        <end position="449"/>
    </location>
</feature>
<feature type="domain" description="Flagellar M-ring N-terminal" evidence="12">
    <location>
        <begin position="40"/>
        <end position="212"/>
    </location>
</feature>
<keyword evidence="14" id="KW-0966">Cell projection</keyword>
<organism evidence="14 15">
    <name type="scientific">Gluconacetobacter johannae</name>
    <dbReference type="NCBI Taxonomy" id="112140"/>
    <lineage>
        <taxon>Bacteria</taxon>
        <taxon>Pseudomonadati</taxon>
        <taxon>Pseudomonadota</taxon>
        <taxon>Alphaproteobacteria</taxon>
        <taxon>Acetobacterales</taxon>
        <taxon>Acetobacteraceae</taxon>
        <taxon>Gluconacetobacter</taxon>
    </lineage>
</organism>
<keyword evidence="8 9" id="KW-0975">Bacterial flagellum</keyword>
<comment type="caution">
    <text evidence="14">The sequence shown here is derived from an EMBL/GenBank/DDBJ whole genome shotgun (WGS) entry which is preliminary data.</text>
</comment>
<gene>
    <name evidence="14" type="primary">fliF</name>
    <name evidence="14" type="ORF">HLH21_09005</name>
</gene>
<dbReference type="InterPro" id="IPR013556">
    <property type="entry name" value="Flag_M-ring_C"/>
</dbReference>
<evidence type="ECO:0000256" key="10">
    <source>
        <dbReference type="SAM" id="MobiDB-lite"/>
    </source>
</evidence>
<proteinExistence type="inferred from homology"/>
<dbReference type="PANTHER" id="PTHR30046:SF0">
    <property type="entry name" value="FLAGELLAR M-RING PROTEIN"/>
    <property type="match status" value="1"/>
</dbReference>
<dbReference type="RefSeq" id="WP_182943422.1">
    <property type="nucleotide sequence ID" value="NZ_JABEQH010000010.1"/>
</dbReference>
<accession>A0A7W4P3I6</accession>
<dbReference type="AlphaFoldDB" id="A0A7W4P3I6"/>
<keyword evidence="6 11" id="KW-1133">Transmembrane helix</keyword>
<dbReference type="GO" id="GO:0005886">
    <property type="term" value="C:plasma membrane"/>
    <property type="evidence" value="ECO:0007669"/>
    <property type="project" value="UniProtKB-SubCell"/>
</dbReference>
<evidence type="ECO:0000259" key="13">
    <source>
        <dbReference type="Pfam" id="PF08345"/>
    </source>
</evidence>
<dbReference type="PIRSF" id="PIRSF004862">
    <property type="entry name" value="FliF"/>
    <property type="match status" value="1"/>
</dbReference>
<protein>
    <recommendedName>
        <fullName evidence="9">Flagellar M-ring protein</fullName>
    </recommendedName>
</protein>
<evidence type="ECO:0000256" key="8">
    <source>
        <dbReference type="ARBA" id="ARBA00023143"/>
    </source>
</evidence>
<feature type="compositionally biased region" description="Polar residues" evidence="10">
    <location>
        <begin position="277"/>
        <end position="305"/>
    </location>
</feature>
<keyword evidence="7 11" id="KW-0472">Membrane</keyword>
<keyword evidence="4" id="KW-1003">Cell membrane</keyword>
<evidence type="ECO:0000256" key="11">
    <source>
        <dbReference type="SAM" id="Phobius"/>
    </source>
</evidence>
<evidence type="ECO:0000256" key="3">
    <source>
        <dbReference type="ARBA" id="ARBA00007971"/>
    </source>
</evidence>
<dbReference type="InterPro" id="IPR045851">
    <property type="entry name" value="AMP-bd_C_sf"/>
</dbReference>
<dbReference type="PRINTS" id="PR01009">
    <property type="entry name" value="FLGMRINGFLIF"/>
</dbReference>
<evidence type="ECO:0000313" key="14">
    <source>
        <dbReference type="EMBL" id="MBB2176067.1"/>
    </source>
</evidence>
<dbReference type="GO" id="GO:0071973">
    <property type="term" value="P:bacterial-type flagellum-dependent cell motility"/>
    <property type="evidence" value="ECO:0007669"/>
    <property type="project" value="InterPro"/>
</dbReference>
<evidence type="ECO:0000256" key="5">
    <source>
        <dbReference type="ARBA" id="ARBA00022692"/>
    </source>
</evidence>
<keyword evidence="14" id="KW-0969">Cilium</keyword>
<sequence length="546" mass="58414">MQNILAGLKGLGRKRLAALGIAAAVLLSAIGLFVFRGSAQPMALLYGDLDLSEAAEMIDDLGKAHIDTTTSSDGTSIYVPRDKVASARLLLAKDGLPSGGAVGYELFDKSGTLTSTQFEQTINETRAMEGELERSIRLLHGVRNVRVHLVLPHRDLFSTQTSPSQASVVLDIGRAGRMAPDGIQAIQNLVAAAVPSLRPQNISIVDTRGDVLLKPGDPDSAAGQESTLEKLRHAEEQRLAEAVEDMLVPTLGAGHVRARAAVTMDTDEIHETDESYDPNQQVLRSQQTSSDKSVNTEANPNTSVSNNLPNANANQDNRTGSNDDREEETDNYEIGKRVRVINQTRPRLARISLAVMVDGTVVRGSDRKDVWQPLDGAEIERITTLAKTAIGYDKNRGDEVNVVSMRFMPDGGNEFSTAGGSLFGRDTLIYIAEWVIPIILALGAIFMAVRPVLRRGGGNILALAGRSAHEGALGMSPNGTRLAGGTAGALIPSDGTGDGTIRIEGIEGKLRTDAIAKVADRIEESPEESVLIIRNWLATPELGKQT</sequence>
<comment type="similarity">
    <text evidence="3 9">Belongs to the FliF family.</text>
</comment>
<keyword evidence="14" id="KW-0282">Flagellum</keyword>
<dbReference type="Pfam" id="PF01514">
    <property type="entry name" value="YscJ_FliF"/>
    <property type="match status" value="1"/>
</dbReference>
<keyword evidence="5 11" id="KW-0812">Transmembrane</keyword>